<dbReference type="PANTHER" id="PTHR44936:SF5">
    <property type="entry name" value="SENSOR HISTIDINE KINASE ENVZ"/>
    <property type="match status" value="1"/>
</dbReference>
<evidence type="ECO:0000256" key="4">
    <source>
        <dbReference type="ARBA" id="ARBA00022519"/>
    </source>
</evidence>
<accession>A0A8F6YE98</accession>
<comment type="subcellular location">
    <subcellularLocation>
        <location evidence="2">Cell inner membrane</location>
        <topology evidence="2">Multi-pass membrane protein</topology>
    </subcellularLocation>
</comment>
<feature type="compositionally biased region" description="Basic and acidic residues" evidence="13">
    <location>
        <begin position="464"/>
        <end position="476"/>
    </location>
</feature>
<dbReference type="GO" id="GO:0005524">
    <property type="term" value="F:ATP binding"/>
    <property type="evidence" value="ECO:0007669"/>
    <property type="project" value="UniProtKB-KW"/>
</dbReference>
<dbReference type="EC" id="2.7.13.3" evidence="3"/>
<dbReference type="InterPro" id="IPR003661">
    <property type="entry name" value="HisK_dim/P_dom"/>
</dbReference>
<dbReference type="EMBL" id="CP079194">
    <property type="protein sequence ID" value="QXT41002.1"/>
    <property type="molecule type" value="Genomic_DNA"/>
</dbReference>
<feature type="transmembrane region" description="Helical" evidence="14">
    <location>
        <begin position="179"/>
        <end position="202"/>
    </location>
</feature>
<dbReference type="PROSITE" id="PS50109">
    <property type="entry name" value="HIS_KIN"/>
    <property type="match status" value="1"/>
</dbReference>
<keyword evidence="4" id="KW-0997">Cell inner membrane</keyword>
<dbReference type="SMART" id="SM00387">
    <property type="entry name" value="HATPase_c"/>
    <property type="match status" value="1"/>
</dbReference>
<evidence type="ECO:0000256" key="6">
    <source>
        <dbReference type="ARBA" id="ARBA00022692"/>
    </source>
</evidence>
<evidence type="ECO:0000256" key="9">
    <source>
        <dbReference type="ARBA" id="ARBA00022840"/>
    </source>
</evidence>
<dbReference type="Proteomes" id="UP000825009">
    <property type="component" value="Chromosome"/>
</dbReference>
<evidence type="ECO:0000256" key="11">
    <source>
        <dbReference type="ARBA" id="ARBA00023012"/>
    </source>
</evidence>
<dbReference type="CDD" id="cd06225">
    <property type="entry name" value="HAMP"/>
    <property type="match status" value="1"/>
</dbReference>
<keyword evidence="12 14" id="KW-0472">Membrane</keyword>
<comment type="catalytic activity">
    <reaction evidence="1">
        <text>ATP + protein L-histidine = ADP + protein N-phospho-L-histidine.</text>
        <dbReference type="EC" id="2.7.13.3"/>
    </reaction>
</comment>
<keyword evidence="6 14" id="KW-0812">Transmembrane</keyword>
<dbReference type="Pfam" id="PF00512">
    <property type="entry name" value="HisKA"/>
    <property type="match status" value="1"/>
</dbReference>
<keyword evidence="18" id="KW-1185">Reference proteome</keyword>
<feature type="region of interest" description="Disordered" evidence="13">
    <location>
        <begin position="444"/>
        <end position="487"/>
    </location>
</feature>
<keyword evidence="5" id="KW-0808">Transferase</keyword>
<evidence type="ECO:0000256" key="10">
    <source>
        <dbReference type="ARBA" id="ARBA00022989"/>
    </source>
</evidence>
<dbReference type="Pfam" id="PF00672">
    <property type="entry name" value="HAMP"/>
    <property type="match status" value="1"/>
</dbReference>
<dbReference type="PROSITE" id="PS50885">
    <property type="entry name" value="HAMP"/>
    <property type="match status" value="1"/>
</dbReference>
<evidence type="ECO:0000256" key="12">
    <source>
        <dbReference type="ARBA" id="ARBA00023136"/>
    </source>
</evidence>
<dbReference type="InterPro" id="IPR003660">
    <property type="entry name" value="HAMP_dom"/>
</dbReference>
<protein>
    <recommendedName>
        <fullName evidence="3">histidine kinase</fullName>
        <ecNumber evidence="3">2.7.13.3</ecNumber>
    </recommendedName>
</protein>
<evidence type="ECO:0000256" key="8">
    <source>
        <dbReference type="ARBA" id="ARBA00022777"/>
    </source>
</evidence>
<evidence type="ECO:0000259" key="15">
    <source>
        <dbReference type="PROSITE" id="PS50109"/>
    </source>
</evidence>
<evidence type="ECO:0000256" key="7">
    <source>
        <dbReference type="ARBA" id="ARBA00022741"/>
    </source>
</evidence>
<feature type="domain" description="HAMP" evidence="16">
    <location>
        <begin position="204"/>
        <end position="256"/>
    </location>
</feature>
<evidence type="ECO:0000256" key="3">
    <source>
        <dbReference type="ARBA" id="ARBA00012438"/>
    </source>
</evidence>
<feature type="compositionally biased region" description="Polar residues" evidence="13">
    <location>
        <begin position="477"/>
        <end position="487"/>
    </location>
</feature>
<dbReference type="PANTHER" id="PTHR44936">
    <property type="entry name" value="SENSOR PROTEIN CREC"/>
    <property type="match status" value="1"/>
</dbReference>
<gene>
    <name evidence="17" type="ORF">KYE46_07220</name>
</gene>
<dbReference type="Pfam" id="PF02518">
    <property type="entry name" value="HATPase_c"/>
    <property type="match status" value="1"/>
</dbReference>
<evidence type="ECO:0000256" key="2">
    <source>
        <dbReference type="ARBA" id="ARBA00004429"/>
    </source>
</evidence>
<keyword evidence="10 14" id="KW-1133">Transmembrane helix</keyword>
<evidence type="ECO:0000256" key="13">
    <source>
        <dbReference type="SAM" id="MobiDB-lite"/>
    </source>
</evidence>
<reference evidence="17 18" key="1">
    <citation type="submission" date="2021-07" db="EMBL/GenBank/DDBJ databases">
        <title>A novel Jannaschia species isolated from marine dinoflagellate Ceratoperidinium margalefii.</title>
        <authorList>
            <person name="Jiang Y."/>
            <person name="Li Z."/>
        </authorList>
    </citation>
    <scope>NUCLEOTIDE SEQUENCE [LARGE SCALE GENOMIC DNA]</scope>
    <source>
        <strain evidence="17 18">J12C1-MA-4</strain>
    </source>
</reference>
<evidence type="ECO:0000256" key="1">
    <source>
        <dbReference type="ARBA" id="ARBA00000085"/>
    </source>
</evidence>
<feature type="compositionally biased region" description="Polar residues" evidence="13">
    <location>
        <begin position="444"/>
        <end position="458"/>
    </location>
</feature>
<dbReference type="InterPro" id="IPR005467">
    <property type="entry name" value="His_kinase_dom"/>
</dbReference>
<keyword evidence="7" id="KW-0547">Nucleotide-binding</keyword>
<evidence type="ECO:0000313" key="18">
    <source>
        <dbReference type="Proteomes" id="UP000825009"/>
    </source>
</evidence>
<dbReference type="GO" id="GO:0000155">
    <property type="term" value="F:phosphorelay sensor kinase activity"/>
    <property type="evidence" value="ECO:0007669"/>
    <property type="project" value="InterPro"/>
</dbReference>
<organism evidence="17 18">
    <name type="scientific">Gymnodinialimonas ceratoperidinii</name>
    <dbReference type="NCBI Taxonomy" id="2856823"/>
    <lineage>
        <taxon>Bacteria</taxon>
        <taxon>Pseudomonadati</taxon>
        <taxon>Pseudomonadota</taxon>
        <taxon>Alphaproteobacteria</taxon>
        <taxon>Rhodobacterales</taxon>
        <taxon>Paracoccaceae</taxon>
        <taxon>Gymnodinialimonas</taxon>
    </lineage>
</organism>
<dbReference type="KEGG" id="gce:KYE46_07220"/>
<feature type="transmembrane region" description="Helical" evidence="14">
    <location>
        <begin position="12"/>
        <end position="33"/>
    </location>
</feature>
<keyword evidence="4" id="KW-1003">Cell membrane</keyword>
<keyword evidence="8" id="KW-0418">Kinase</keyword>
<dbReference type="InterPro" id="IPR003594">
    <property type="entry name" value="HATPase_dom"/>
</dbReference>
<dbReference type="InterPro" id="IPR050980">
    <property type="entry name" value="2C_sensor_his_kinase"/>
</dbReference>
<feature type="domain" description="Histidine kinase" evidence="15">
    <location>
        <begin position="264"/>
        <end position="460"/>
    </location>
</feature>
<dbReference type="SMART" id="SM00388">
    <property type="entry name" value="HisKA"/>
    <property type="match status" value="1"/>
</dbReference>
<name>A0A8F6YE98_9RHOB</name>
<evidence type="ECO:0000256" key="5">
    <source>
        <dbReference type="ARBA" id="ARBA00022679"/>
    </source>
</evidence>
<evidence type="ECO:0000313" key="17">
    <source>
        <dbReference type="EMBL" id="QXT41002.1"/>
    </source>
</evidence>
<evidence type="ECO:0000259" key="16">
    <source>
        <dbReference type="PROSITE" id="PS50885"/>
    </source>
</evidence>
<dbReference type="CDD" id="cd00082">
    <property type="entry name" value="HisKA"/>
    <property type="match status" value="1"/>
</dbReference>
<sequence length="487" mass="53524">MIGRVLFSLRGQLILLLLGVLLAAQIVSLFFFVDERSLAVRAALGFEAAGRAASVARLLEEAPADLHDAILRAANSPLVRFEMTEEPQVARHSHPDGGPVESRIRILLGDQFTREIRVDVHAVEGNILPLPHLSPEMAEMHVAMMRGDLSAIEMSVSISLAGGEWLNVETRFERPPLQWAWGSTLTFVVTASVLLAAGFWFLMARITGPLRRLAVASERLGRGEDMAPVNPTGPTEVRELTAAFGIMQQRLKRFVEDRTRMLAAIGHDLRSPLTALRVRTEMVEDEETRERLTASIEEMQGMLDATLSYARGVSASEPSERMEVGRVLSDINQSMPSQFLILPRHEEFVSVRPFAFRRALRNLIENAQRYGGNARVSFGASDGVVSIKIDDDGEGIPEEFLEDVFAPFQRLEHSRSLDTGGHGLGLSIARSILRAHGGDVVLSNAPQGGLTATITLPTDDTREDETNVSRDGKDQLGSDQITRNTNP</sequence>
<dbReference type="RefSeq" id="WP_219004522.1">
    <property type="nucleotide sequence ID" value="NZ_CP079194.1"/>
</dbReference>
<dbReference type="AlphaFoldDB" id="A0A8F6YE98"/>
<keyword evidence="11" id="KW-0902">Two-component regulatory system</keyword>
<dbReference type="GO" id="GO:0005886">
    <property type="term" value="C:plasma membrane"/>
    <property type="evidence" value="ECO:0007669"/>
    <property type="project" value="UniProtKB-SubCell"/>
</dbReference>
<proteinExistence type="predicted"/>
<keyword evidence="9" id="KW-0067">ATP-binding</keyword>
<dbReference type="SMART" id="SM00304">
    <property type="entry name" value="HAMP"/>
    <property type="match status" value="1"/>
</dbReference>
<evidence type="ECO:0000256" key="14">
    <source>
        <dbReference type="SAM" id="Phobius"/>
    </source>
</evidence>